<dbReference type="SUPFAM" id="SSF46894">
    <property type="entry name" value="C-terminal effector domain of the bipartite response regulators"/>
    <property type="match status" value="1"/>
</dbReference>
<dbReference type="Pfam" id="PF00072">
    <property type="entry name" value="Response_reg"/>
    <property type="match status" value="1"/>
</dbReference>
<evidence type="ECO:0000256" key="3">
    <source>
        <dbReference type="ARBA" id="ARBA00022553"/>
    </source>
</evidence>
<evidence type="ECO:0000313" key="15">
    <source>
        <dbReference type="Proteomes" id="UP000194154"/>
    </source>
</evidence>
<dbReference type="RefSeq" id="WP_086041523.1">
    <property type="nucleotide sequence ID" value="NZ_CBCRZA010000011.1"/>
</dbReference>
<organism evidence="14 15">
    <name type="scientific">Macrococcoides canis</name>
    <dbReference type="NCBI Taxonomy" id="1855823"/>
    <lineage>
        <taxon>Bacteria</taxon>
        <taxon>Bacillati</taxon>
        <taxon>Bacillota</taxon>
        <taxon>Bacilli</taxon>
        <taxon>Bacillales</taxon>
        <taxon>Staphylococcaceae</taxon>
        <taxon>Macrococcoides</taxon>
    </lineage>
</organism>
<gene>
    <name evidence="14" type="primary">saeR</name>
    <name evidence="14" type="ORF">MCCS_01330</name>
</gene>
<dbReference type="PANTHER" id="PTHR48111">
    <property type="entry name" value="REGULATOR OF RPOS"/>
    <property type="match status" value="1"/>
</dbReference>
<evidence type="ECO:0000256" key="7">
    <source>
        <dbReference type="ARBA" id="ARBA00023125"/>
    </source>
</evidence>
<dbReference type="Proteomes" id="UP000194154">
    <property type="component" value="Chromosome"/>
</dbReference>
<dbReference type="OrthoDB" id="9790442at2"/>
<dbReference type="InterPro" id="IPR036388">
    <property type="entry name" value="WH-like_DNA-bd_sf"/>
</dbReference>
<dbReference type="GO" id="GO:0000976">
    <property type="term" value="F:transcription cis-regulatory region binding"/>
    <property type="evidence" value="ECO:0007669"/>
    <property type="project" value="TreeGrafter"/>
</dbReference>
<dbReference type="SMART" id="SM00862">
    <property type="entry name" value="Trans_reg_C"/>
    <property type="match status" value="1"/>
</dbReference>
<evidence type="ECO:0000259" key="12">
    <source>
        <dbReference type="PROSITE" id="PS50110"/>
    </source>
</evidence>
<keyword evidence="4" id="KW-0716">Sensory transduction</keyword>
<dbReference type="GO" id="GO:0032993">
    <property type="term" value="C:protein-DNA complex"/>
    <property type="evidence" value="ECO:0007669"/>
    <property type="project" value="TreeGrafter"/>
</dbReference>
<evidence type="ECO:0000313" key="14">
    <source>
        <dbReference type="EMBL" id="ARQ05805.1"/>
    </source>
</evidence>
<dbReference type="GO" id="GO:0000156">
    <property type="term" value="F:phosphorelay response regulator activity"/>
    <property type="evidence" value="ECO:0007669"/>
    <property type="project" value="TreeGrafter"/>
</dbReference>
<dbReference type="InterPro" id="IPR039420">
    <property type="entry name" value="WalR-like"/>
</dbReference>
<keyword evidence="7 11" id="KW-0238">DNA-binding</keyword>
<evidence type="ECO:0000256" key="9">
    <source>
        <dbReference type="ARBA" id="ARBA00040348"/>
    </source>
</evidence>
<dbReference type="PROSITE" id="PS50110">
    <property type="entry name" value="RESPONSE_REGULATORY"/>
    <property type="match status" value="1"/>
</dbReference>
<dbReference type="InterPro" id="IPR001789">
    <property type="entry name" value="Sig_transdc_resp-reg_receiver"/>
</dbReference>
<dbReference type="Gene3D" id="1.10.10.10">
    <property type="entry name" value="Winged helix-like DNA-binding domain superfamily/Winged helix DNA-binding domain"/>
    <property type="match status" value="1"/>
</dbReference>
<feature type="domain" description="Response regulatory" evidence="12">
    <location>
        <begin position="3"/>
        <end position="116"/>
    </location>
</feature>
<keyword evidence="2" id="KW-0963">Cytoplasm</keyword>
<dbReference type="Pfam" id="PF00486">
    <property type="entry name" value="Trans_reg_C"/>
    <property type="match status" value="1"/>
</dbReference>
<evidence type="ECO:0000256" key="10">
    <source>
        <dbReference type="PROSITE-ProRule" id="PRU00169"/>
    </source>
</evidence>
<keyword evidence="3 10" id="KW-0597">Phosphoprotein</keyword>
<evidence type="ECO:0000256" key="2">
    <source>
        <dbReference type="ARBA" id="ARBA00022490"/>
    </source>
</evidence>
<dbReference type="InterPro" id="IPR001867">
    <property type="entry name" value="OmpR/PhoB-type_DNA-bd"/>
</dbReference>
<dbReference type="Gene3D" id="3.40.50.2300">
    <property type="match status" value="1"/>
</dbReference>
<dbReference type="SMART" id="SM00448">
    <property type="entry name" value="REC"/>
    <property type="match status" value="1"/>
</dbReference>
<reference evidence="14 15" key="1">
    <citation type="journal article" date="2017" name="Int. J. Syst. Evol. Microbiol.">
        <title>Macrococcus canis sp. nov., a skin bacterium associated with infections in dogs.</title>
        <authorList>
            <person name="Gobeli Brawand S."/>
            <person name="Cotting K."/>
            <person name="Gomez-Sanz E."/>
            <person name="Collaud A."/>
            <person name="Thomann A."/>
            <person name="Brodard I."/>
            <person name="Rodriguez-Campos S."/>
            <person name="Strauss C."/>
            <person name="Perreten V."/>
        </authorList>
    </citation>
    <scope>NUCLEOTIDE SEQUENCE [LARGE SCALE GENOMIC DNA]</scope>
    <source>
        <strain evidence="14 15">KM45013</strain>
    </source>
</reference>
<feature type="modified residue" description="4-aspartylphosphate" evidence="10">
    <location>
        <position position="51"/>
    </location>
</feature>
<dbReference type="SUPFAM" id="SSF52172">
    <property type="entry name" value="CheY-like"/>
    <property type="match status" value="1"/>
</dbReference>
<evidence type="ECO:0000259" key="13">
    <source>
        <dbReference type="PROSITE" id="PS51755"/>
    </source>
</evidence>
<feature type="DNA-binding region" description="OmpR/PhoB-type" evidence="11">
    <location>
        <begin position="128"/>
        <end position="227"/>
    </location>
</feature>
<dbReference type="PROSITE" id="PS51755">
    <property type="entry name" value="OMPR_PHOB"/>
    <property type="match status" value="1"/>
</dbReference>
<evidence type="ECO:0000256" key="4">
    <source>
        <dbReference type="ARBA" id="ARBA00022606"/>
    </source>
</evidence>
<evidence type="ECO:0000256" key="8">
    <source>
        <dbReference type="ARBA" id="ARBA00023163"/>
    </source>
</evidence>
<dbReference type="GeneID" id="35294290"/>
<dbReference type="AlphaFoldDB" id="A0A1W7A851"/>
<proteinExistence type="predicted"/>
<dbReference type="InterPro" id="IPR016032">
    <property type="entry name" value="Sig_transdc_resp-reg_C-effctor"/>
</dbReference>
<dbReference type="FunFam" id="1.10.10.10:FF:000018">
    <property type="entry name" value="DNA-binding response regulator ResD"/>
    <property type="match status" value="1"/>
</dbReference>
<protein>
    <recommendedName>
        <fullName evidence="9">Response regulator SaeR</fullName>
    </recommendedName>
</protein>
<evidence type="ECO:0000256" key="5">
    <source>
        <dbReference type="ARBA" id="ARBA00023012"/>
    </source>
</evidence>
<dbReference type="CDD" id="cd17574">
    <property type="entry name" value="REC_OmpR"/>
    <property type="match status" value="1"/>
</dbReference>
<comment type="subcellular location">
    <subcellularLocation>
        <location evidence="1">Cytoplasm</location>
    </subcellularLocation>
</comment>
<keyword evidence="15" id="KW-1185">Reference proteome</keyword>
<keyword evidence="6" id="KW-0805">Transcription regulation</keyword>
<dbReference type="CDD" id="cd00383">
    <property type="entry name" value="trans_reg_C"/>
    <property type="match status" value="1"/>
</dbReference>
<evidence type="ECO:0000256" key="11">
    <source>
        <dbReference type="PROSITE-ProRule" id="PRU01091"/>
    </source>
</evidence>
<sequence>MVKILIVDDEKEIREICKTYFEFEGYDVITAEDGVSALSMLDDTVDLMVLDIMMPKMDGYEFVHQAKMKGFTIPYIYLTAKINENDTIYGLTLGAEDYIKKPFSPRELVLRTQKIIDRTVKTEKIEHFDVLQFGCLELNDGHKAAYINGEDLQLRQKEFELLLYLAKHENAAITKGKLLEEVWGYDYYEDMNTLNVHIHRIREKLEQYQYTDYYIQTVWGLGYKFERGDKV</sequence>
<dbReference type="EMBL" id="CP021059">
    <property type="protein sequence ID" value="ARQ05805.1"/>
    <property type="molecule type" value="Genomic_DNA"/>
</dbReference>
<keyword evidence="8" id="KW-0804">Transcription</keyword>
<dbReference type="PANTHER" id="PTHR48111:SF2">
    <property type="entry name" value="RESPONSE REGULATOR SAER"/>
    <property type="match status" value="1"/>
</dbReference>
<evidence type="ECO:0000256" key="6">
    <source>
        <dbReference type="ARBA" id="ARBA00023015"/>
    </source>
</evidence>
<dbReference type="GO" id="GO:0005829">
    <property type="term" value="C:cytosol"/>
    <property type="evidence" value="ECO:0007669"/>
    <property type="project" value="TreeGrafter"/>
</dbReference>
<dbReference type="STRING" id="1855823.MCCS_01330"/>
<dbReference type="InterPro" id="IPR011006">
    <property type="entry name" value="CheY-like_superfamily"/>
</dbReference>
<dbReference type="KEGG" id="mcak:MCCS_01330"/>
<name>A0A1W7A851_9STAP</name>
<dbReference type="GO" id="GO:0006355">
    <property type="term" value="P:regulation of DNA-templated transcription"/>
    <property type="evidence" value="ECO:0007669"/>
    <property type="project" value="InterPro"/>
</dbReference>
<accession>A0A1W7A851</accession>
<evidence type="ECO:0000256" key="1">
    <source>
        <dbReference type="ARBA" id="ARBA00004496"/>
    </source>
</evidence>
<keyword evidence="5" id="KW-0902">Two-component regulatory system</keyword>
<feature type="domain" description="OmpR/PhoB-type" evidence="13">
    <location>
        <begin position="128"/>
        <end position="227"/>
    </location>
</feature>